<evidence type="ECO:0000256" key="5">
    <source>
        <dbReference type="SAM" id="SignalP"/>
    </source>
</evidence>
<dbReference type="SUPFAM" id="SSF53649">
    <property type="entry name" value="Alkaline phosphatase-like"/>
    <property type="match status" value="1"/>
</dbReference>
<protein>
    <submittedName>
        <fullName evidence="7">Arylsulfatase</fullName>
        <ecNumber evidence="7">3.1.6.1</ecNumber>
    </submittedName>
</protein>
<dbReference type="PANTHER" id="PTHR43108">
    <property type="entry name" value="N-ACETYLGLUCOSAMINE-6-SULFATASE FAMILY MEMBER"/>
    <property type="match status" value="1"/>
</dbReference>
<accession>A0A5C5Y2I4</accession>
<dbReference type="InterPro" id="IPR000917">
    <property type="entry name" value="Sulfatase_N"/>
</dbReference>
<reference evidence="7 8" key="1">
    <citation type="submission" date="2019-02" db="EMBL/GenBank/DDBJ databases">
        <title>Deep-cultivation of Planctomycetes and their phenomic and genomic characterization uncovers novel biology.</title>
        <authorList>
            <person name="Wiegand S."/>
            <person name="Jogler M."/>
            <person name="Boedeker C."/>
            <person name="Pinto D."/>
            <person name="Vollmers J."/>
            <person name="Rivas-Marin E."/>
            <person name="Kohn T."/>
            <person name="Peeters S.H."/>
            <person name="Heuer A."/>
            <person name="Rast P."/>
            <person name="Oberbeckmann S."/>
            <person name="Bunk B."/>
            <person name="Jeske O."/>
            <person name="Meyerdierks A."/>
            <person name="Storesund J.E."/>
            <person name="Kallscheuer N."/>
            <person name="Luecker S."/>
            <person name="Lage O.M."/>
            <person name="Pohl T."/>
            <person name="Merkel B.J."/>
            <person name="Hornburger P."/>
            <person name="Mueller R.-W."/>
            <person name="Bruemmer F."/>
            <person name="Labrenz M."/>
            <person name="Spormann A.M."/>
            <person name="Op Den Camp H."/>
            <person name="Overmann J."/>
            <person name="Amann R."/>
            <person name="Jetten M.S.M."/>
            <person name="Mascher T."/>
            <person name="Medema M.H."/>
            <person name="Devos D.P."/>
            <person name="Kaster A.-K."/>
            <person name="Ovreas L."/>
            <person name="Rohde M."/>
            <person name="Galperin M.Y."/>
            <person name="Jogler C."/>
        </authorList>
    </citation>
    <scope>NUCLEOTIDE SEQUENCE [LARGE SCALE GENOMIC DNA]</scope>
    <source>
        <strain evidence="7 8">Pan14r</strain>
    </source>
</reference>
<dbReference type="InterPro" id="IPR024607">
    <property type="entry name" value="Sulfatase_CS"/>
</dbReference>
<dbReference type="OrthoDB" id="237120at2"/>
<dbReference type="EMBL" id="SJPL01000001">
    <property type="protein sequence ID" value="TWT68871.1"/>
    <property type="molecule type" value="Genomic_DNA"/>
</dbReference>
<keyword evidence="8" id="KW-1185">Reference proteome</keyword>
<keyword evidence="2 5" id="KW-0732">Signal</keyword>
<dbReference type="AlphaFoldDB" id="A0A5C5Y2I4"/>
<dbReference type="PROSITE" id="PS00149">
    <property type="entry name" value="SULFATASE_2"/>
    <property type="match status" value="1"/>
</dbReference>
<dbReference type="PROSITE" id="PS51257">
    <property type="entry name" value="PROKAR_LIPOPROTEIN"/>
    <property type="match status" value="1"/>
</dbReference>
<dbReference type="GO" id="GO:0004065">
    <property type="term" value="F:arylsulfatase activity"/>
    <property type="evidence" value="ECO:0007669"/>
    <property type="project" value="UniProtKB-EC"/>
</dbReference>
<comment type="caution">
    <text evidence="7">The sequence shown here is derived from an EMBL/GenBank/DDBJ whole genome shotgun (WGS) entry which is preliminary data.</text>
</comment>
<dbReference type="Gene3D" id="3.40.720.10">
    <property type="entry name" value="Alkaline Phosphatase, subunit A"/>
    <property type="match status" value="1"/>
</dbReference>
<comment type="similarity">
    <text evidence="1">Belongs to the sulfatase family.</text>
</comment>
<evidence type="ECO:0000256" key="1">
    <source>
        <dbReference type="ARBA" id="ARBA00008779"/>
    </source>
</evidence>
<evidence type="ECO:0000256" key="4">
    <source>
        <dbReference type="ARBA" id="ARBA00023180"/>
    </source>
</evidence>
<evidence type="ECO:0000259" key="6">
    <source>
        <dbReference type="Pfam" id="PF00884"/>
    </source>
</evidence>
<dbReference type="Pfam" id="PF00884">
    <property type="entry name" value="Sulfatase"/>
    <property type="match status" value="1"/>
</dbReference>
<feature type="chain" id="PRO_5022669094" evidence="5">
    <location>
        <begin position="20"/>
        <end position="560"/>
    </location>
</feature>
<gene>
    <name evidence="7" type="ORF">Pan14r_11540</name>
</gene>
<proteinExistence type="inferred from homology"/>
<dbReference type="EC" id="3.1.6.1" evidence="7"/>
<evidence type="ECO:0000313" key="7">
    <source>
        <dbReference type="EMBL" id="TWT68871.1"/>
    </source>
</evidence>
<evidence type="ECO:0000313" key="8">
    <source>
        <dbReference type="Proteomes" id="UP000317238"/>
    </source>
</evidence>
<sequence length="560" mass="64169" precursor="true">MNCARCFVLTLLTLLSATACLKASDCAADDQASGQPNILFIMSDDHTSQAIGAYQRRLAKVDPTPVLDELAEGGMLLENSFCSNSICTPSRASVISGRYCHTTNTRDLDDSLSPEFHTLPRQLRAAGYQTAVIGKWHLTHEPVDFDHYCVLPGQGKYFDPFFQVRGETAWPDNLIQIKGKHSSDAITDLTLDWLANQRDADRPFFLMHHYKAPHDFFEYAPRYEDYLRDTDIPIPDSMWRQSAGFGSLATRGVNDQLLPHIGTSVTRRNPFRNYTHMYADDPSLSDRAAAEKAYQTYLKNYLRCVKGVDDNLGRLFDYLKRNNLFENTIILYTSDQGMMLGEHDYIDKRWMFDESMRTPLIIHYPPAIPANVRSDAMIENIDLAPTLLDFAAATIPPEVQGRSFRELCETGIEPKDWKQEAYYRYWMHIAHHDVPGHLGIRTKRYKLMFFYGMDFRDRGKPRTPPAWELYDLQSDPLELTNVVDDPDYADVVKDLKRRLAEKRELIGDMGSESAAVEAVIQQHWDDTPEDRAQARKISAAYAKSRQGRRRYIPGENKHDK</sequence>
<organism evidence="7 8">
    <name type="scientific">Crateriforma conspicua</name>
    <dbReference type="NCBI Taxonomy" id="2527996"/>
    <lineage>
        <taxon>Bacteria</taxon>
        <taxon>Pseudomonadati</taxon>
        <taxon>Planctomycetota</taxon>
        <taxon>Planctomycetia</taxon>
        <taxon>Planctomycetales</taxon>
        <taxon>Planctomycetaceae</taxon>
        <taxon>Crateriforma</taxon>
    </lineage>
</organism>
<feature type="signal peptide" evidence="5">
    <location>
        <begin position="1"/>
        <end position="19"/>
    </location>
</feature>
<dbReference type="CDD" id="cd16031">
    <property type="entry name" value="G6S_like"/>
    <property type="match status" value="1"/>
</dbReference>
<keyword evidence="3 7" id="KW-0378">Hydrolase</keyword>
<dbReference type="Proteomes" id="UP000317238">
    <property type="component" value="Unassembled WGS sequence"/>
</dbReference>
<dbReference type="PANTHER" id="PTHR43108:SF6">
    <property type="entry name" value="N-SULPHOGLUCOSAMINE SULPHOHYDROLASE"/>
    <property type="match status" value="1"/>
</dbReference>
<dbReference type="InterPro" id="IPR017850">
    <property type="entry name" value="Alkaline_phosphatase_core_sf"/>
</dbReference>
<name>A0A5C5Y2I4_9PLAN</name>
<evidence type="ECO:0000256" key="2">
    <source>
        <dbReference type="ARBA" id="ARBA00022729"/>
    </source>
</evidence>
<keyword evidence="4" id="KW-0325">Glycoprotein</keyword>
<feature type="domain" description="Sulfatase N-terminal" evidence="6">
    <location>
        <begin position="36"/>
        <end position="391"/>
    </location>
</feature>
<evidence type="ECO:0000256" key="3">
    <source>
        <dbReference type="ARBA" id="ARBA00022801"/>
    </source>
</evidence>